<dbReference type="GeneID" id="27139633"/>
<dbReference type="InterPro" id="IPR006439">
    <property type="entry name" value="HAD-SF_hydro_IA"/>
</dbReference>
<dbReference type="InterPro" id="IPR036412">
    <property type="entry name" value="HAD-like_sf"/>
</dbReference>
<dbReference type="KEGG" id="tpep:A0127_03765"/>
<dbReference type="SFLD" id="SFLDS00003">
    <property type="entry name" value="Haloacid_Dehalogenase"/>
    <property type="match status" value="1"/>
</dbReference>
<dbReference type="InterPro" id="IPR023214">
    <property type="entry name" value="HAD_sf"/>
</dbReference>
<dbReference type="Gene3D" id="1.10.150.240">
    <property type="entry name" value="Putative phosphatase, domain 2"/>
    <property type="match status" value="1"/>
</dbReference>
<dbReference type="AlphaFoldDB" id="A0A142CU98"/>
<dbReference type="GO" id="GO:0008967">
    <property type="term" value="F:phosphoglycolate phosphatase activity"/>
    <property type="evidence" value="ECO:0007669"/>
    <property type="project" value="TreeGrafter"/>
</dbReference>
<reference evidence="3" key="1">
    <citation type="submission" date="2016-03" db="EMBL/GenBank/DDBJ databases">
        <authorList>
            <person name="Oger P.M."/>
        </authorList>
    </citation>
    <scope>NUCLEOTIDE SEQUENCE [LARGE SCALE GENOMIC DNA]</scope>
    <source>
        <strain evidence="3">OG-1</strain>
    </source>
</reference>
<dbReference type="NCBIfam" id="TIGR01509">
    <property type="entry name" value="HAD-SF-IA-v3"/>
    <property type="match status" value="1"/>
</dbReference>
<dbReference type="RefSeq" id="WP_062388157.1">
    <property type="nucleotide sequence ID" value="NZ_CP014750.1"/>
</dbReference>
<dbReference type="Gene3D" id="3.40.50.1000">
    <property type="entry name" value="HAD superfamily/HAD-like"/>
    <property type="match status" value="1"/>
</dbReference>
<dbReference type="InterPro" id="IPR023198">
    <property type="entry name" value="PGP-like_dom2"/>
</dbReference>
<dbReference type="InterPro" id="IPR041492">
    <property type="entry name" value="HAD_2"/>
</dbReference>
<dbReference type="EMBL" id="CP014750">
    <property type="protein sequence ID" value="AMQ18350.1"/>
    <property type="molecule type" value="Genomic_DNA"/>
</dbReference>
<comment type="similarity">
    <text evidence="1">Belongs to the HAD-like hydrolase superfamily.</text>
</comment>
<accession>A0A142CU98</accession>
<name>A0A142CU98_9EURY</name>
<dbReference type="Proteomes" id="UP000073604">
    <property type="component" value="Chromosome"/>
</dbReference>
<gene>
    <name evidence="2" type="ORF">A0127_03765</name>
</gene>
<dbReference type="GO" id="GO:0006281">
    <property type="term" value="P:DNA repair"/>
    <property type="evidence" value="ECO:0007669"/>
    <property type="project" value="TreeGrafter"/>
</dbReference>
<dbReference type="NCBIfam" id="TIGR01549">
    <property type="entry name" value="HAD-SF-IA-v1"/>
    <property type="match status" value="1"/>
</dbReference>
<evidence type="ECO:0000313" key="3">
    <source>
        <dbReference type="Proteomes" id="UP000073604"/>
    </source>
</evidence>
<dbReference type="STRING" id="53952.A0127_03765"/>
<dbReference type="SUPFAM" id="SSF56784">
    <property type="entry name" value="HAD-like"/>
    <property type="match status" value="1"/>
</dbReference>
<organism evidence="2 3">
    <name type="scientific">Thermococcus peptonophilus</name>
    <dbReference type="NCBI Taxonomy" id="53952"/>
    <lineage>
        <taxon>Archaea</taxon>
        <taxon>Methanobacteriati</taxon>
        <taxon>Methanobacteriota</taxon>
        <taxon>Thermococci</taxon>
        <taxon>Thermococcales</taxon>
        <taxon>Thermococcaceae</taxon>
        <taxon>Thermococcus</taxon>
    </lineage>
</organism>
<dbReference type="PANTHER" id="PTHR43434:SF1">
    <property type="entry name" value="PHOSPHOGLYCOLATE PHOSPHATASE"/>
    <property type="match status" value="1"/>
</dbReference>
<keyword evidence="3" id="KW-1185">Reference proteome</keyword>
<evidence type="ECO:0000313" key="2">
    <source>
        <dbReference type="EMBL" id="AMQ18350.1"/>
    </source>
</evidence>
<dbReference type="OrthoDB" id="115864at2157"/>
<dbReference type="PANTHER" id="PTHR43434">
    <property type="entry name" value="PHOSPHOGLYCOLATE PHOSPHATASE"/>
    <property type="match status" value="1"/>
</dbReference>
<dbReference type="Pfam" id="PF13419">
    <property type="entry name" value="HAD_2"/>
    <property type="match status" value="1"/>
</dbReference>
<evidence type="ECO:0000256" key="1">
    <source>
        <dbReference type="ARBA" id="ARBA00007958"/>
    </source>
</evidence>
<sequence length="217" mass="25104">MLKGIIFDVDETLVYYEGYDHKKWFEEWVKPELERHRINLDYELYSKTARLELPRTYVRKLGIDPVELWKIIDAVNNRYRKRMLAKGKIKAFSDVSALEELKKLNLRLAAVSNASLENTLLVLRAFDLEKYFDLVLGKDYSNLDGVKPSPYLIQKALKMLHLRPEEALVVGDSSNDVLAAHRAGVKAVNVVRFGKVNGADYYVKDLWELVELVKSML</sequence>
<dbReference type="InterPro" id="IPR050155">
    <property type="entry name" value="HAD-like_hydrolase_sf"/>
</dbReference>
<dbReference type="SFLD" id="SFLDG01129">
    <property type="entry name" value="C1.5:_HAD__Beta-PGM__Phosphata"/>
    <property type="match status" value="1"/>
</dbReference>
<proteinExistence type="inferred from homology"/>
<protein>
    <submittedName>
        <fullName evidence="2">2-haloalkanoic acid dehalogenase</fullName>
    </submittedName>
</protein>